<dbReference type="Proteomes" id="UP001055712">
    <property type="component" value="Unassembled WGS sequence"/>
</dbReference>
<accession>A0A9D4Z2V8</accession>
<proteinExistence type="predicted"/>
<comment type="caution">
    <text evidence="2">The sequence shown here is derived from an EMBL/GenBank/DDBJ whole genome shotgun (WGS) entry which is preliminary data.</text>
</comment>
<feature type="compositionally biased region" description="Low complexity" evidence="1">
    <location>
        <begin position="240"/>
        <end position="260"/>
    </location>
</feature>
<protein>
    <submittedName>
        <fullName evidence="2">Uncharacterized protein</fullName>
    </submittedName>
</protein>
<feature type="compositionally biased region" description="Low complexity" evidence="1">
    <location>
        <begin position="267"/>
        <end position="280"/>
    </location>
</feature>
<feature type="compositionally biased region" description="Low complexity" evidence="1">
    <location>
        <begin position="640"/>
        <end position="656"/>
    </location>
</feature>
<evidence type="ECO:0000313" key="2">
    <source>
        <dbReference type="EMBL" id="KAI3438551.1"/>
    </source>
</evidence>
<evidence type="ECO:0000256" key="1">
    <source>
        <dbReference type="SAM" id="MobiDB-lite"/>
    </source>
</evidence>
<feature type="region of interest" description="Disordered" evidence="1">
    <location>
        <begin position="621"/>
        <end position="658"/>
    </location>
</feature>
<dbReference type="EMBL" id="SIDB01000001">
    <property type="protein sequence ID" value="KAI3438551.1"/>
    <property type="molecule type" value="Genomic_DNA"/>
</dbReference>
<feature type="compositionally biased region" description="Polar residues" evidence="1">
    <location>
        <begin position="742"/>
        <end position="753"/>
    </location>
</feature>
<reference evidence="2" key="1">
    <citation type="journal article" date="2019" name="Plant J.">
        <title>Chlorella vulgaris genome assembly and annotation reveals the molecular basis for metabolic acclimation to high light conditions.</title>
        <authorList>
            <person name="Cecchin M."/>
            <person name="Marcolungo L."/>
            <person name="Rossato M."/>
            <person name="Girolomoni L."/>
            <person name="Cosentino E."/>
            <person name="Cuine S."/>
            <person name="Li-Beisson Y."/>
            <person name="Delledonne M."/>
            <person name="Ballottari M."/>
        </authorList>
    </citation>
    <scope>NUCLEOTIDE SEQUENCE</scope>
    <source>
        <strain evidence="2">211/11P</strain>
    </source>
</reference>
<feature type="region of interest" description="Disordered" evidence="1">
    <location>
        <begin position="495"/>
        <end position="561"/>
    </location>
</feature>
<feature type="region of interest" description="Disordered" evidence="1">
    <location>
        <begin position="347"/>
        <end position="416"/>
    </location>
</feature>
<organism evidence="2 3">
    <name type="scientific">Chlorella vulgaris</name>
    <name type="common">Green alga</name>
    <dbReference type="NCBI Taxonomy" id="3077"/>
    <lineage>
        <taxon>Eukaryota</taxon>
        <taxon>Viridiplantae</taxon>
        <taxon>Chlorophyta</taxon>
        <taxon>core chlorophytes</taxon>
        <taxon>Trebouxiophyceae</taxon>
        <taxon>Chlorellales</taxon>
        <taxon>Chlorellaceae</taxon>
        <taxon>Chlorella clade</taxon>
        <taxon>Chlorella</taxon>
    </lineage>
</organism>
<feature type="compositionally biased region" description="Gly residues" evidence="1">
    <location>
        <begin position="522"/>
        <end position="532"/>
    </location>
</feature>
<feature type="compositionally biased region" description="Low complexity" evidence="1">
    <location>
        <begin position="535"/>
        <end position="547"/>
    </location>
</feature>
<feature type="region of interest" description="Disordered" evidence="1">
    <location>
        <begin position="740"/>
        <end position="762"/>
    </location>
</feature>
<dbReference type="OrthoDB" id="515322at2759"/>
<evidence type="ECO:0000313" key="3">
    <source>
        <dbReference type="Proteomes" id="UP001055712"/>
    </source>
</evidence>
<feature type="compositionally biased region" description="Basic residues" evidence="1">
    <location>
        <begin position="507"/>
        <end position="516"/>
    </location>
</feature>
<feature type="compositionally biased region" description="Low complexity" evidence="1">
    <location>
        <begin position="391"/>
        <end position="400"/>
    </location>
</feature>
<reference evidence="2" key="2">
    <citation type="submission" date="2020-11" db="EMBL/GenBank/DDBJ databases">
        <authorList>
            <person name="Cecchin M."/>
            <person name="Marcolungo L."/>
            <person name="Rossato M."/>
            <person name="Girolomoni L."/>
            <person name="Cosentino E."/>
            <person name="Cuine S."/>
            <person name="Li-Beisson Y."/>
            <person name="Delledonne M."/>
            <person name="Ballottari M."/>
        </authorList>
    </citation>
    <scope>NUCLEOTIDE SEQUENCE</scope>
    <source>
        <strain evidence="2">211/11P</strain>
        <tissue evidence="2">Whole cell</tissue>
    </source>
</reference>
<sequence>MSFRVEAELPIPARQLFLERDSAAFRALLSKSLKIGQLEFSDLWREGGSTYVRMITKPEFGSWVPKAVANQLQQKELEFHDVIEYNPRCIASPPYTLAVRTESPFLKDKLDVQLTLTIEELEGGASCRQILEGCIRVRMFGVGRIVERIVKESLQNTYKKLPEIVRRWQLYRQEALLSGDERQLLLGRPPVGCEVAWIRQDVLQILKEPLPGNGSATPVSALSPLPDASEASEDSHAMLQHLQAPQAAQQHAAPGAAAGDALGGPQQGAPADQRQQEAEAVCAEEVLQGGRRTSSVAMSDASLYFDARESWQAAKSMRFAAAASAANSRQQRDAAAADTQALGLGGGAFAGVEQPPQQQQETQASHHSVASLAAVALSRGPHHRRAVSDMSAASADTPAGGDDGGTPGGDRHQHTSRRFWSRFNRHYGEWESYWKEMGVEPEEEGAEEAGAAEGRGIVSQALHAAEEVLRSSYYAASLVLALFFLRTGYLRVEPQPDADPHDERTRQHAGHRHTRLRSSSSSGGGGGGGGRDGGTDTATATTAGTSSVQEADDEQPPRAQSLARVAQIVGSRMVWGSKAVCQAPVRAAMAAGSGLAAARTSMRQATSSSWAELFASKPSSAGACARSSADGRSADGGSRRGSAAATQQPAWQQQQQEPLPWLSVASGAAVHRKSASLDSGTSAAAQRAAAAAVLAQEAQRQQQLAGGGAGAAAAAPCLPAHISPMKALQRRPSNMAAVAAMESSQRGESQVQSGGRRARKHSCFAACTRQPAVKE</sequence>
<feature type="compositionally biased region" description="Low complexity" evidence="1">
    <location>
        <begin position="350"/>
        <end position="378"/>
    </location>
</feature>
<name>A0A9D4Z2V8_CHLVU</name>
<gene>
    <name evidence="2" type="ORF">D9Q98_000979</name>
</gene>
<feature type="region of interest" description="Disordered" evidence="1">
    <location>
        <begin position="214"/>
        <end position="280"/>
    </location>
</feature>
<dbReference type="AlphaFoldDB" id="A0A9D4Z2V8"/>
<feature type="compositionally biased region" description="Low complexity" evidence="1">
    <location>
        <begin position="621"/>
        <end position="631"/>
    </location>
</feature>
<keyword evidence="3" id="KW-1185">Reference proteome</keyword>